<evidence type="ECO:0000256" key="1">
    <source>
        <dbReference type="SAM" id="SignalP"/>
    </source>
</evidence>
<reference evidence="2" key="1">
    <citation type="submission" date="2021-01" db="EMBL/GenBank/DDBJ databases">
        <authorList>
            <person name="Corre E."/>
            <person name="Pelletier E."/>
            <person name="Niang G."/>
            <person name="Scheremetjew M."/>
            <person name="Finn R."/>
            <person name="Kale V."/>
            <person name="Holt S."/>
            <person name="Cochrane G."/>
            <person name="Meng A."/>
            <person name="Brown T."/>
            <person name="Cohen L."/>
        </authorList>
    </citation>
    <scope>NUCLEOTIDE SEQUENCE</scope>
    <source>
        <strain evidence="2">CCMP2222</strain>
    </source>
</reference>
<feature type="signal peptide" evidence="1">
    <location>
        <begin position="1"/>
        <end position="28"/>
    </location>
</feature>
<feature type="chain" id="PRO_5030622722" evidence="1">
    <location>
        <begin position="29"/>
        <end position="131"/>
    </location>
</feature>
<sequence length="131" mass="14440">MAARRPVLCALALALAIAVTLHMAPAFAGVRQAPRQPSVAARAEMYEIFVTQPSVGERTRMSVTADTTAEEIISEGRKILGFDQAWIPDSDWKIYDKDDMDKPLTGAMGQYGLRKWGPDGFELHLMFEPSA</sequence>
<proteinExistence type="predicted"/>
<gene>
    <name evidence="2" type="ORF">AAND1436_LOCUS1056</name>
</gene>
<name>A0A7S2ADM3_9DINO</name>
<evidence type="ECO:0000313" key="2">
    <source>
        <dbReference type="EMBL" id="CAD9364598.1"/>
    </source>
</evidence>
<organism evidence="2">
    <name type="scientific">Alexandrium andersonii</name>
    <dbReference type="NCBI Taxonomy" id="327968"/>
    <lineage>
        <taxon>Eukaryota</taxon>
        <taxon>Sar</taxon>
        <taxon>Alveolata</taxon>
        <taxon>Dinophyceae</taxon>
        <taxon>Gonyaulacales</taxon>
        <taxon>Pyrocystaceae</taxon>
        <taxon>Alexandrium</taxon>
    </lineage>
</organism>
<protein>
    <submittedName>
        <fullName evidence="2">Uncharacterized protein</fullName>
    </submittedName>
</protein>
<dbReference type="AlphaFoldDB" id="A0A7S2ADM3"/>
<dbReference type="EMBL" id="HBGQ01001940">
    <property type="protein sequence ID" value="CAD9364598.1"/>
    <property type="molecule type" value="Transcribed_RNA"/>
</dbReference>
<keyword evidence="1" id="KW-0732">Signal</keyword>
<accession>A0A7S2ADM3</accession>